<feature type="domain" description="Luciferase-like" evidence="7">
    <location>
        <begin position="31"/>
        <end position="387"/>
    </location>
</feature>
<dbReference type="OrthoDB" id="4505903at2"/>
<dbReference type="InterPro" id="IPR036661">
    <property type="entry name" value="Luciferase-like_sf"/>
</dbReference>
<keyword evidence="3" id="KW-0560">Oxidoreductase</keyword>
<dbReference type="GO" id="GO:0016705">
    <property type="term" value="F:oxidoreductase activity, acting on paired donors, with incorporation or reduction of molecular oxygen"/>
    <property type="evidence" value="ECO:0007669"/>
    <property type="project" value="InterPro"/>
</dbReference>
<evidence type="ECO:0000256" key="3">
    <source>
        <dbReference type="ARBA" id="ARBA00023002"/>
    </source>
</evidence>
<dbReference type="GO" id="GO:0004497">
    <property type="term" value="F:monooxygenase activity"/>
    <property type="evidence" value="ECO:0007669"/>
    <property type="project" value="UniProtKB-KW"/>
</dbReference>
<name>A0A261SJM8_9BORD</name>
<dbReference type="InterPro" id="IPR011251">
    <property type="entry name" value="Luciferase-like_dom"/>
</dbReference>
<dbReference type="PIRSF" id="PIRSF000337">
    <property type="entry name" value="NTA_MOA"/>
    <property type="match status" value="1"/>
</dbReference>
<feature type="binding site" evidence="6">
    <location>
        <position position="146"/>
    </location>
    <ligand>
        <name>FMN</name>
        <dbReference type="ChEBI" id="CHEBI:58210"/>
    </ligand>
</feature>
<accession>A0A261SJM8</accession>
<evidence type="ECO:0000256" key="2">
    <source>
        <dbReference type="ARBA" id="ARBA00022643"/>
    </source>
</evidence>
<dbReference type="PANTHER" id="PTHR30011:SF16">
    <property type="entry name" value="C2H2 FINGER DOMAIN TRANSCRIPTION FACTOR (EUROFUNG)-RELATED"/>
    <property type="match status" value="1"/>
</dbReference>
<dbReference type="RefSeq" id="WP_094851249.1">
    <property type="nucleotide sequence ID" value="NZ_NEVM01000001.1"/>
</dbReference>
<dbReference type="InterPro" id="IPR016215">
    <property type="entry name" value="NTA_MOA"/>
</dbReference>
<dbReference type="SUPFAM" id="SSF51679">
    <property type="entry name" value="Bacterial luciferase-like"/>
    <property type="match status" value="1"/>
</dbReference>
<dbReference type="Gene3D" id="3.20.20.30">
    <property type="entry name" value="Luciferase-like domain"/>
    <property type="match status" value="1"/>
</dbReference>
<dbReference type="InterPro" id="IPR051260">
    <property type="entry name" value="Diverse_substr_monoxygenases"/>
</dbReference>
<proteinExistence type="inferred from homology"/>
<keyword evidence="4" id="KW-0503">Monooxygenase</keyword>
<comment type="caution">
    <text evidence="8">The sequence shown here is derived from an EMBL/GenBank/DDBJ whole genome shotgun (WGS) entry which is preliminary data.</text>
</comment>
<dbReference type="Pfam" id="PF00296">
    <property type="entry name" value="Bac_luciferase"/>
    <property type="match status" value="1"/>
</dbReference>
<reference evidence="9" key="1">
    <citation type="submission" date="2017-05" db="EMBL/GenBank/DDBJ databases">
        <title>Complete and WGS of Bordetella genogroups.</title>
        <authorList>
            <person name="Spilker T."/>
            <person name="Lipuma J."/>
        </authorList>
    </citation>
    <scope>NUCLEOTIDE SEQUENCE [LARGE SCALE GENOMIC DNA]</scope>
    <source>
        <strain evidence="9">AU16122</strain>
    </source>
</reference>
<gene>
    <name evidence="8" type="ORF">CAL29_01550</name>
</gene>
<feature type="binding site" evidence="6">
    <location>
        <position position="96"/>
    </location>
    <ligand>
        <name>FMN</name>
        <dbReference type="ChEBI" id="CHEBI:58210"/>
    </ligand>
</feature>
<evidence type="ECO:0000256" key="1">
    <source>
        <dbReference type="ARBA" id="ARBA00022630"/>
    </source>
</evidence>
<organism evidence="8 9">
    <name type="scientific">Bordetella genomosp. 10</name>
    <dbReference type="NCBI Taxonomy" id="1416804"/>
    <lineage>
        <taxon>Bacteria</taxon>
        <taxon>Pseudomonadati</taxon>
        <taxon>Pseudomonadota</taxon>
        <taxon>Betaproteobacteria</taxon>
        <taxon>Burkholderiales</taxon>
        <taxon>Alcaligenaceae</taxon>
        <taxon>Bordetella</taxon>
    </lineage>
</organism>
<evidence type="ECO:0000313" key="8">
    <source>
        <dbReference type="EMBL" id="OZI37142.1"/>
    </source>
</evidence>
<dbReference type="AlphaFoldDB" id="A0A261SJM8"/>
<protein>
    <submittedName>
        <fullName evidence="8">LLM class flavin-dependent oxidoreductase</fullName>
    </submittedName>
</protein>
<evidence type="ECO:0000256" key="4">
    <source>
        <dbReference type="ARBA" id="ARBA00023033"/>
    </source>
</evidence>
<sequence>MATPPRKLHFNVHVSFGSNHEAAWRLPDAASADLTHFEAHRQVAVTAERGKLDAVFYGDQPMLYSSIGYRPSEQLDPIALQGALSVATSHIGLAVTASTSFNEPFNLARKLLSLDHLSKGRIGWNIVTTNSDNAARNFGLDDRLAHAERYRRAEEFVQVVTRLWDSWLPGAVVNDKTNGVYADLTKIRQINHQGKYFKVLGPLNLPPSPQGRPVLIQAGSSETGIAFAARHADAVFTAQDTLAGAQSYYRRIREQAARSGRNPDNLRVMVGLSPILAGTEAEAQRLAKDLEELIVPEAGLRQIRHFTGVDLSGYPLDKPVPLEAFPALDNIEGHRSRATIILESSKRENLTVRQLIGRLAGARGHQTLVGSVEQVADRIAEWFENGAADGFNYMPAVLPQGLDAFVDGVIPILRQRGLFRYEYEGSTLREHYGLPAHIQK</sequence>
<feature type="binding site" evidence="6">
    <location>
        <position position="59"/>
    </location>
    <ligand>
        <name>FMN</name>
        <dbReference type="ChEBI" id="CHEBI:58210"/>
    </ligand>
</feature>
<feature type="binding site" evidence="6">
    <location>
        <position position="150"/>
    </location>
    <ligand>
        <name>FMN</name>
        <dbReference type="ChEBI" id="CHEBI:58210"/>
    </ligand>
</feature>
<keyword evidence="1 6" id="KW-0285">Flavoprotein</keyword>
<dbReference type="PANTHER" id="PTHR30011">
    <property type="entry name" value="ALKANESULFONATE MONOOXYGENASE-RELATED"/>
    <property type="match status" value="1"/>
</dbReference>
<dbReference type="EMBL" id="NEVM01000001">
    <property type="protein sequence ID" value="OZI37142.1"/>
    <property type="molecule type" value="Genomic_DNA"/>
</dbReference>
<dbReference type="CDD" id="cd01095">
    <property type="entry name" value="Nitrilotriacetate_monoxgenase"/>
    <property type="match status" value="1"/>
</dbReference>
<evidence type="ECO:0000313" key="9">
    <source>
        <dbReference type="Proteomes" id="UP000216020"/>
    </source>
</evidence>
<dbReference type="Proteomes" id="UP000216020">
    <property type="component" value="Unassembled WGS sequence"/>
</dbReference>
<dbReference type="NCBIfam" id="TIGR03860">
    <property type="entry name" value="FMN_nitrolo"/>
    <property type="match status" value="1"/>
</dbReference>
<evidence type="ECO:0000256" key="6">
    <source>
        <dbReference type="PIRSR" id="PIRSR000337-1"/>
    </source>
</evidence>
<keyword evidence="9" id="KW-1185">Reference proteome</keyword>
<comment type="similarity">
    <text evidence="5">Belongs to the NtaA/SnaA/DszA monooxygenase family.</text>
</comment>
<feature type="binding site" evidence="6">
    <location>
        <position position="221"/>
    </location>
    <ligand>
        <name>FMN</name>
        <dbReference type="ChEBI" id="CHEBI:58210"/>
    </ligand>
</feature>
<feature type="binding site" evidence="6">
    <location>
        <position position="220"/>
    </location>
    <ligand>
        <name>FMN</name>
        <dbReference type="ChEBI" id="CHEBI:58210"/>
    </ligand>
</feature>
<evidence type="ECO:0000259" key="7">
    <source>
        <dbReference type="Pfam" id="PF00296"/>
    </source>
</evidence>
<keyword evidence="2 6" id="KW-0288">FMN</keyword>
<evidence type="ECO:0000256" key="5">
    <source>
        <dbReference type="ARBA" id="ARBA00033748"/>
    </source>
</evidence>